<dbReference type="STRING" id="1121298.SAMN05444401_1810"/>
<dbReference type="RefSeq" id="WP_073005679.1">
    <property type="nucleotide sequence ID" value="NZ_FQZO01000002.1"/>
</dbReference>
<feature type="transmembrane region" description="Helical" evidence="1">
    <location>
        <begin position="103"/>
        <end position="125"/>
    </location>
</feature>
<name>A0A1M6F560_9CLOT</name>
<organism evidence="2 3">
    <name type="scientific">Clostridium amylolyticum</name>
    <dbReference type="NCBI Taxonomy" id="1121298"/>
    <lineage>
        <taxon>Bacteria</taxon>
        <taxon>Bacillati</taxon>
        <taxon>Bacillota</taxon>
        <taxon>Clostridia</taxon>
        <taxon>Eubacteriales</taxon>
        <taxon>Clostridiaceae</taxon>
        <taxon>Clostridium</taxon>
    </lineage>
</organism>
<evidence type="ECO:0000313" key="2">
    <source>
        <dbReference type="EMBL" id="SHI92811.1"/>
    </source>
</evidence>
<gene>
    <name evidence="2" type="ORF">SAMN05444401_1810</name>
</gene>
<feature type="transmembrane region" description="Helical" evidence="1">
    <location>
        <begin position="186"/>
        <end position="208"/>
    </location>
</feature>
<keyword evidence="1" id="KW-0472">Membrane</keyword>
<keyword evidence="1" id="KW-0812">Transmembrane</keyword>
<evidence type="ECO:0000313" key="3">
    <source>
        <dbReference type="Proteomes" id="UP000184080"/>
    </source>
</evidence>
<protein>
    <recommendedName>
        <fullName evidence="4">ABC-2 family transporter protein</fullName>
    </recommendedName>
</protein>
<proteinExistence type="predicted"/>
<evidence type="ECO:0000256" key="1">
    <source>
        <dbReference type="SAM" id="Phobius"/>
    </source>
</evidence>
<feature type="transmembrane region" description="Helical" evidence="1">
    <location>
        <begin position="64"/>
        <end position="83"/>
    </location>
</feature>
<feature type="transmembrane region" description="Helical" evidence="1">
    <location>
        <begin position="20"/>
        <end position="40"/>
    </location>
</feature>
<reference evidence="2 3" key="1">
    <citation type="submission" date="2016-11" db="EMBL/GenBank/DDBJ databases">
        <authorList>
            <person name="Jaros S."/>
            <person name="Januszkiewicz K."/>
            <person name="Wedrychowicz H."/>
        </authorList>
    </citation>
    <scope>NUCLEOTIDE SEQUENCE [LARGE SCALE GENOMIC DNA]</scope>
    <source>
        <strain evidence="2 3">DSM 21864</strain>
    </source>
</reference>
<feature type="transmembrane region" description="Helical" evidence="1">
    <location>
        <begin position="220"/>
        <end position="242"/>
    </location>
</feature>
<dbReference type="EMBL" id="FQZO01000002">
    <property type="protein sequence ID" value="SHI92811.1"/>
    <property type="molecule type" value="Genomic_DNA"/>
</dbReference>
<dbReference type="OrthoDB" id="1707507at2"/>
<dbReference type="AlphaFoldDB" id="A0A1M6F560"/>
<keyword evidence="1" id="KW-1133">Transmembrane helix</keyword>
<sequence length="251" mass="28823">MEALKRQVKYQVYDSKKPFIIFWIIILLVNIGFYALNLYFDASFGMQSNEAAFSMGLYINDTKVNVAAGNIISIAIFFIVYNMMMYYESFPIAIGFSSSRKDFYIGAVIHNFILALSMSVIQGILMKLDGKIITLIGKQPLYDQLMFNLKDDNILYIILMLTIMFMVLSSFFNLLGAAIYKFRNKIWIAVFVLPITILNLKVVTSIFKTLGDFFFSKNNLLIYAVKQLSLALILYALAWIIVRRLSVRNSK</sequence>
<dbReference type="Proteomes" id="UP000184080">
    <property type="component" value="Unassembled WGS sequence"/>
</dbReference>
<feature type="transmembrane region" description="Helical" evidence="1">
    <location>
        <begin position="154"/>
        <end position="174"/>
    </location>
</feature>
<evidence type="ECO:0008006" key="4">
    <source>
        <dbReference type="Google" id="ProtNLM"/>
    </source>
</evidence>
<accession>A0A1M6F560</accession>
<keyword evidence="3" id="KW-1185">Reference proteome</keyword>